<sequence length="202" mass="22720">MNKLGVSILVLLVFFVVHTSQAQNSFYGKIYYGISDAAMLAKEEMIGGGIIGYDPEGFREYGFLVGKELGKKWAIEAGLGFAAADMKYRLGHSNKMHSVQELTVLTPFERFQMTSIPVLMRYSIFPFLYVNAGPMLDIQRSGNSTYTQSGLGYLVGIAAEHYFNKVGFFVHPHFKRHATIPFESTNYNLNEFGLQFGMGYKF</sequence>
<dbReference type="InterPro" id="IPR025665">
    <property type="entry name" value="Beta-barrel_OMP_2"/>
</dbReference>
<gene>
    <name evidence="2" type="ORF">CLW00_10977</name>
</gene>
<comment type="caution">
    <text evidence="2">The sequence shown here is derived from an EMBL/GenBank/DDBJ whole genome shotgun (WGS) entry which is preliminary data.</text>
</comment>
<dbReference type="EMBL" id="PVTR01000009">
    <property type="protein sequence ID" value="PRY86231.1"/>
    <property type="molecule type" value="Genomic_DNA"/>
</dbReference>
<evidence type="ECO:0000313" key="3">
    <source>
        <dbReference type="Proteomes" id="UP000238157"/>
    </source>
</evidence>
<dbReference type="AlphaFoldDB" id="A0A2T0WHN1"/>
<dbReference type="RefSeq" id="WP_170073228.1">
    <property type="nucleotide sequence ID" value="NZ_PVTR01000009.1"/>
</dbReference>
<protein>
    <submittedName>
        <fullName evidence="2">Outer membrane protein with beta-barrel domain</fullName>
    </submittedName>
</protein>
<dbReference type="Proteomes" id="UP000238157">
    <property type="component" value="Unassembled WGS sequence"/>
</dbReference>
<proteinExistence type="predicted"/>
<evidence type="ECO:0000313" key="2">
    <source>
        <dbReference type="EMBL" id="PRY86231.1"/>
    </source>
</evidence>
<keyword evidence="3" id="KW-1185">Reference proteome</keyword>
<organism evidence="2 3">
    <name type="scientific">Mongoliibacter ruber</name>
    <dbReference type="NCBI Taxonomy" id="1750599"/>
    <lineage>
        <taxon>Bacteria</taxon>
        <taxon>Pseudomonadati</taxon>
        <taxon>Bacteroidota</taxon>
        <taxon>Cytophagia</taxon>
        <taxon>Cytophagales</taxon>
        <taxon>Cyclobacteriaceae</taxon>
        <taxon>Mongoliibacter</taxon>
    </lineage>
</organism>
<accession>A0A2T0WHN1</accession>
<feature type="domain" description="Outer membrane protein beta-barrel" evidence="1">
    <location>
        <begin position="62"/>
        <end position="202"/>
    </location>
</feature>
<evidence type="ECO:0000259" key="1">
    <source>
        <dbReference type="Pfam" id="PF13568"/>
    </source>
</evidence>
<reference evidence="2 3" key="1">
    <citation type="submission" date="2018-03" db="EMBL/GenBank/DDBJ databases">
        <title>Genomic Encyclopedia of Archaeal and Bacterial Type Strains, Phase II (KMG-II): from individual species to whole genera.</title>
        <authorList>
            <person name="Goeker M."/>
        </authorList>
    </citation>
    <scope>NUCLEOTIDE SEQUENCE [LARGE SCALE GENOMIC DNA]</scope>
    <source>
        <strain evidence="2 3">DSM 27929</strain>
    </source>
</reference>
<dbReference type="Pfam" id="PF13568">
    <property type="entry name" value="OMP_b-brl_2"/>
    <property type="match status" value="1"/>
</dbReference>
<name>A0A2T0WHN1_9BACT</name>